<name>A0A4C1VCR6_EUMVA</name>
<organism evidence="1 2">
    <name type="scientific">Eumeta variegata</name>
    <name type="common">Bagworm moth</name>
    <name type="synonym">Eumeta japonica</name>
    <dbReference type="NCBI Taxonomy" id="151549"/>
    <lineage>
        <taxon>Eukaryota</taxon>
        <taxon>Metazoa</taxon>
        <taxon>Ecdysozoa</taxon>
        <taxon>Arthropoda</taxon>
        <taxon>Hexapoda</taxon>
        <taxon>Insecta</taxon>
        <taxon>Pterygota</taxon>
        <taxon>Neoptera</taxon>
        <taxon>Endopterygota</taxon>
        <taxon>Lepidoptera</taxon>
        <taxon>Glossata</taxon>
        <taxon>Ditrysia</taxon>
        <taxon>Tineoidea</taxon>
        <taxon>Psychidae</taxon>
        <taxon>Oiketicinae</taxon>
        <taxon>Eumeta</taxon>
    </lineage>
</organism>
<proteinExistence type="predicted"/>
<accession>A0A4C1VCR6</accession>
<dbReference type="EMBL" id="BGZK01000308">
    <property type="protein sequence ID" value="GBP35734.1"/>
    <property type="molecule type" value="Genomic_DNA"/>
</dbReference>
<gene>
    <name evidence="1" type="ORF">EVAR_82668_1</name>
</gene>
<sequence>MQLEEYVKLPVPDRVSASTADGHRYPPIRTRPSRRYGVIISYSNYKMKVQPECVAVTVSHAKSAYPICVRGVGSRSCRHRAAVIDLIHAQIQRKRAVIFVKNFNGRMRSRTTREKLVSDAHEHCNLMGFTNALSVSWIEIGYLVEEKVKLFIEREWATGTLTHLTKRSNRSCYLTFVLSGFEFKKNALSISV</sequence>
<comment type="caution">
    <text evidence="1">The sequence shown here is derived from an EMBL/GenBank/DDBJ whole genome shotgun (WGS) entry which is preliminary data.</text>
</comment>
<reference evidence="1 2" key="1">
    <citation type="journal article" date="2019" name="Commun. Biol.">
        <title>The bagworm genome reveals a unique fibroin gene that provides high tensile strength.</title>
        <authorList>
            <person name="Kono N."/>
            <person name="Nakamura H."/>
            <person name="Ohtoshi R."/>
            <person name="Tomita M."/>
            <person name="Numata K."/>
            <person name="Arakawa K."/>
        </authorList>
    </citation>
    <scope>NUCLEOTIDE SEQUENCE [LARGE SCALE GENOMIC DNA]</scope>
</reference>
<dbReference type="AlphaFoldDB" id="A0A4C1VCR6"/>
<dbReference type="Proteomes" id="UP000299102">
    <property type="component" value="Unassembled WGS sequence"/>
</dbReference>
<evidence type="ECO:0000313" key="1">
    <source>
        <dbReference type="EMBL" id="GBP35734.1"/>
    </source>
</evidence>
<keyword evidence="2" id="KW-1185">Reference proteome</keyword>
<evidence type="ECO:0000313" key="2">
    <source>
        <dbReference type="Proteomes" id="UP000299102"/>
    </source>
</evidence>
<protein>
    <submittedName>
        <fullName evidence="1">Uncharacterized protein</fullName>
    </submittedName>
</protein>